<protein>
    <submittedName>
        <fullName evidence="1">No tail b</fullName>
    </submittedName>
</protein>
<proteinExistence type="predicted"/>
<dbReference type="AlphaFoldDB" id="A0A1A8BLA4"/>
<organism evidence="1">
    <name type="scientific">Nothobranchius kadleci</name>
    <name type="common">African annual killifish</name>
    <dbReference type="NCBI Taxonomy" id="1051664"/>
    <lineage>
        <taxon>Eukaryota</taxon>
        <taxon>Metazoa</taxon>
        <taxon>Chordata</taxon>
        <taxon>Craniata</taxon>
        <taxon>Vertebrata</taxon>
        <taxon>Euteleostomi</taxon>
        <taxon>Actinopterygii</taxon>
        <taxon>Neopterygii</taxon>
        <taxon>Teleostei</taxon>
        <taxon>Neoteleostei</taxon>
        <taxon>Acanthomorphata</taxon>
        <taxon>Ovalentaria</taxon>
        <taxon>Atherinomorphae</taxon>
        <taxon>Cyprinodontiformes</taxon>
        <taxon>Nothobranchiidae</taxon>
        <taxon>Nothobranchius</taxon>
    </lineage>
</organism>
<feature type="non-terminal residue" evidence="1">
    <location>
        <position position="1"/>
    </location>
</feature>
<reference evidence="1" key="2">
    <citation type="submission" date="2016-06" db="EMBL/GenBank/DDBJ databases">
        <title>The genome of a short-lived fish provides insights into sex chromosome evolution and the genetic control of aging.</title>
        <authorList>
            <person name="Reichwald K."/>
            <person name="Felder M."/>
            <person name="Petzold A."/>
            <person name="Koch P."/>
            <person name="Groth M."/>
            <person name="Platzer M."/>
        </authorList>
    </citation>
    <scope>NUCLEOTIDE SEQUENCE</scope>
    <source>
        <tissue evidence="1">Brain</tissue>
    </source>
</reference>
<reference evidence="1" key="1">
    <citation type="submission" date="2016-05" db="EMBL/GenBank/DDBJ databases">
        <authorList>
            <person name="Lavstsen T."/>
            <person name="Jespersen J.S."/>
        </authorList>
    </citation>
    <scope>NUCLEOTIDE SEQUENCE</scope>
    <source>
        <tissue evidence="1">Brain</tissue>
    </source>
</reference>
<gene>
    <name evidence="1" type="primary">NTLB</name>
</gene>
<name>A0A1A8BLA4_NOTKA</name>
<dbReference type="EMBL" id="HADZ01004018">
    <property type="protein sequence ID" value="SBP67959.1"/>
    <property type="molecule type" value="Transcribed_RNA"/>
</dbReference>
<accession>A0A1A8BLA4</accession>
<evidence type="ECO:0000313" key="1">
    <source>
        <dbReference type="EMBL" id="SBP67959.1"/>
    </source>
</evidence>
<sequence length="82" mass="9379">PSSSEDPPAIIPASHTLPQRPLLAPPCTTAVKPQRRRMLLSMKLRLMVDWLHPGLPSRLHPFDLWTVDVEKVIFLNWTSDQM</sequence>